<evidence type="ECO:0000313" key="5">
    <source>
        <dbReference type="Proteomes" id="UP001519460"/>
    </source>
</evidence>
<feature type="compositionally biased region" description="Polar residues" evidence="1">
    <location>
        <begin position="632"/>
        <end position="643"/>
    </location>
</feature>
<keyword evidence="2" id="KW-1133">Transmembrane helix</keyword>
<feature type="region of interest" description="Disordered" evidence="1">
    <location>
        <begin position="569"/>
        <end position="707"/>
    </location>
</feature>
<comment type="caution">
    <text evidence="4">The sequence shown here is derived from an EMBL/GenBank/DDBJ whole genome shotgun (WGS) entry which is preliminary data.</text>
</comment>
<organism evidence="4 5">
    <name type="scientific">Batillaria attramentaria</name>
    <dbReference type="NCBI Taxonomy" id="370345"/>
    <lineage>
        <taxon>Eukaryota</taxon>
        <taxon>Metazoa</taxon>
        <taxon>Spiralia</taxon>
        <taxon>Lophotrochozoa</taxon>
        <taxon>Mollusca</taxon>
        <taxon>Gastropoda</taxon>
        <taxon>Caenogastropoda</taxon>
        <taxon>Sorbeoconcha</taxon>
        <taxon>Cerithioidea</taxon>
        <taxon>Batillariidae</taxon>
        <taxon>Batillaria</taxon>
    </lineage>
</organism>
<feature type="transmembrane region" description="Helical" evidence="2">
    <location>
        <begin position="353"/>
        <end position="380"/>
    </location>
</feature>
<keyword evidence="5" id="KW-1185">Reference proteome</keyword>
<feature type="compositionally biased region" description="Polar residues" evidence="1">
    <location>
        <begin position="430"/>
        <end position="445"/>
    </location>
</feature>
<keyword evidence="2" id="KW-0812">Transmembrane</keyword>
<dbReference type="Proteomes" id="UP001519460">
    <property type="component" value="Unassembled WGS sequence"/>
</dbReference>
<keyword evidence="3" id="KW-0732">Signal</keyword>
<feature type="compositionally biased region" description="Polar residues" evidence="1">
    <location>
        <begin position="319"/>
        <end position="333"/>
    </location>
</feature>
<feature type="compositionally biased region" description="Low complexity" evidence="1">
    <location>
        <begin position="334"/>
        <end position="344"/>
    </location>
</feature>
<evidence type="ECO:0000313" key="4">
    <source>
        <dbReference type="EMBL" id="KAK7488012.1"/>
    </source>
</evidence>
<feature type="compositionally biased region" description="Low complexity" evidence="1">
    <location>
        <begin position="289"/>
        <end position="318"/>
    </location>
</feature>
<gene>
    <name evidence="4" type="ORF">BaRGS_00020757</name>
</gene>
<feature type="region of interest" description="Disordered" evidence="1">
    <location>
        <begin position="398"/>
        <end position="469"/>
    </location>
</feature>
<accession>A0ABD0KLM2</accession>
<protein>
    <submittedName>
        <fullName evidence="4">Uncharacterized protein</fullName>
    </submittedName>
</protein>
<evidence type="ECO:0000256" key="1">
    <source>
        <dbReference type="SAM" id="MobiDB-lite"/>
    </source>
</evidence>
<feature type="compositionally biased region" description="Basic and acidic residues" evidence="1">
    <location>
        <begin position="569"/>
        <end position="608"/>
    </location>
</feature>
<feature type="region of interest" description="Disordered" evidence="1">
    <location>
        <begin position="135"/>
        <end position="258"/>
    </location>
</feature>
<reference evidence="4 5" key="1">
    <citation type="journal article" date="2023" name="Sci. Data">
        <title>Genome assembly of the Korean intertidal mud-creeper Batillaria attramentaria.</title>
        <authorList>
            <person name="Patra A.K."/>
            <person name="Ho P.T."/>
            <person name="Jun S."/>
            <person name="Lee S.J."/>
            <person name="Kim Y."/>
            <person name="Won Y.J."/>
        </authorList>
    </citation>
    <scope>NUCLEOTIDE SEQUENCE [LARGE SCALE GENOMIC DNA]</scope>
    <source>
        <strain evidence="4">Wonlab-2016</strain>
    </source>
</reference>
<evidence type="ECO:0000256" key="3">
    <source>
        <dbReference type="SAM" id="SignalP"/>
    </source>
</evidence>
<dbReference type="AlphaFoldDB" id="A0ABD0KLM2"/>
<feature type="compositionally biased region" description="Low complexity" evidence="1">
    <location>
        <begin position="613"/>
        <end position="631"/>
    </location>
</feature>
<feature type="signal peptide" evidence="3">
    <location>
        <begin position="1"/>
        <end position="17"/>
    </location>
</feature>
<feature type="compositionally biased region" description="Basic and acidic residues" evidence="1">
    <location>
        <begin position="679"/>
        <end position="688"/>
    </location>
</feature>
<name>A0ABD0KLM2_9CAEN</name>
<evidence type="ECO:0000256" key="2">
    <source>
        <dbReference type="SAM" id="Phobius"/>
    </source>
</evidence>
<feature type="region of interest" description="Disordered" evidence="1">
    <location>
        <begin position="289"/>
        <end position="348"/>
    </location>
</feature>
<dbReference type="EMBL" id="JACVVK020000156">
    <property type="protein sequence ID" value="KAK7488012.1"/>
    <property type="molecule type" value="Genomic_DNA"/>
</dbReference>
<proteinExistence type="predicted"/>
<feature type="chain" id="PRO_5044748579" evidence="3">
    <location>
        <begin position="18"/>
        <end position="707"/>
    </location>
</feature>
<feature type="compositionally biased region" description="Low complexity" evidence="1">
    <location>
        <begin position="147"/>
        <end position="258"/>
    </location>
</feature>
<keyword evidence="2" id="KW-0472">Membrane</keyword>
<sequence>MKHQLLFAVLTVLPALPAGFMRGCFDPCKNMTCRLTCQSNSNATVYTKWSFDPEGENTSTSLGECLTANCELESSIYPDLRLDGTLRMSNLIFSLTSFPLGTIECSWGTNTSTCSVESLLQSVQNATEGVTTTVAVSTRDPPPLTAPPATTTATATSTGTPTTTTTPRATFTTATTTSRSTTTTTTPTTTTTATPTTTTTTTPTTTTTTTPTTTTTTPTTTTTTTPTTTTTTTPTTTTTTTPTTTTTSATTTSRNTTTTTTLTTTATTTTTKTTKTTQTTTTIAATANTPTTAASSQKTTTTTTTFTGPAPTTQFPTTKLQTGVTTASATDNKVTTPTTVSSSPGDAEKQERLFPVAAVAGGAGAACLIIVVIIMIICIIRRKRNWKEFANVAYVNSDELSHQQPRPRHSQPTAPPPEHADESKTRRNKGNNSGKANSISSNSNADVVHSPSPDELEDSAADNFSDAGYSSLTKTGDVRGIYAETSRQGRALPLEDVRNPYDNVYGLTDNVTRNLPAFPSRKSPKLEMAGDPASHYDYAGVHELMPAFEKPGTTNFSLKRDADGYTKVKADEKRGDGGRFHGDKVRVQVLPGKEDEGGYSSIRHEKPKPAPKPKLGSKGSSGSTVSDPSIPQTSVASGQTGVNNDGYHTLHHTAARHTSRDPDPTYHHVAGKLAGDNNDEYHTLDRTVPRQATRDPNSTYHRLGGHD</sequence>